<evidence type="ECO:0000313" key="1">
    <source>
        <dbReference type="EMBL" id="QLG46061.1"/>
    </source>
</evidence>
<dbReference type="RefSeq" id="WP_179242347.1">
    <property type="nucleotide sequence ID" value="NZ_CP058595.1"/>
</dbReference>
<evidence type="ECO:0000313" key="2">
    <source>
        <dbReference type="Proteomes" id="UP000509302"/>
    </source>
</evidence>
<dbReference type="EMBL" id="CP058595">
    <property type="protein sequence ID" value="QLG46061.1"/>
    <property type="molecule type" value="Genomic_DNA"/>
</dbReference>
<organism evidence="1 2">
    <name type="scientific">Costertonia aggregata</name>
    <dbReference type="NCBI Taxonomy" id="343403"/>
    <lineage>
        <taxon>Bacteria</taxon>
        <taxon>Pseudomonadati</taxon>
        <taxon>Bacteroidota</taxon>
        <taxon>Flavobacteriia</taxon>
        <taxon>Flavobacteriales</taxon>
        <taxon>Flavobacteriaceae</taxon>
        <taxon>Costertonia</taxon>
    </lineage>
</organism>
<dbReference type="AlphaFoldDB" id="A0A7H9ARE1"/>
<reference evidence="1 2" key="1">
    <citation type="journal article" date="2006" name="Int. J. Syst. Evol. Microbiol.">
        <title>Costertonia aggregata gen. nov., sp. nov., a mesophilic marine bacterium of the family Flavobacteriaceae, isolated from a mature biofilm.</title>
        <authorList>
            <person name="Kwon K.K."/>
            <person name="Lee Y.K."/>
            <person name="Lee H.K."/>
        </authorList>
    </citation>
    <scope>NUCLEOTIDE SEQUENCE [LARGE SCALE GENOMIC DNA]</scope>
    <source>
        <strain evidence="1 2">KCCM 42265</strain>
    </source>
</reference>
<gene>
    <name evidence="1" type="ORF">HYG79_12130</name>
</gene>
<name>A0A7H9ARE1_9FLAO</name>
<protein>
    <submittedName>
        <fullName evidence="1">Uncharacterized protein</fullName>
    </submittedName>
</protein>
<dbReference type="Proteomes" id="UP000509302">
    <property type="component" value="Chromosome"/>
</dbReference>
<dbReference type="KEGG" id="cagg:HYG79_12130"/>
<keyword evidence="2" id="KW-1185">Reference proteome</keyword>
<sequence>MAVPNTTTFSLLDVCNEIGLTGSNRTLSNCFGSAIDSGFDNAHRGSKDRLLNFRNYQHSISTSSLLLVDEKSASNACARWSDTPTSRIVRYIPSGQSFNNATALYSNSNGTTLAPADWYSNGVVARAWNGSTFTFTQPC</sequence>
<accession>A0A7H9ARE1</accession>
<proteinExistence type="predicted"/>